<evidence type="ECO:0000259" key="2">
    <source>
        <dbReference type="Pfam" id="PF05970"/>
    </source>
</evidence>
<evidence type="ECO:0000256" key="1">
    <source>
        <dbReference type="RuleBase" id="RU363044"/>
    </source>
</evidence>
<keyword evidence="1" id="KW-0378">Hydrolase</keyword>
<dbReference type="SUPFAM" id="SSF52540">
    <property type="entry name" value="P-loop containing nucleoside triphosphate hydrolases"/>
    <property type="match status" value="2"/>
</dbReference>
<dbReference type="CDD" id="cd04481">
    <property type="entry name" value="RPA1_DBD_B_like"/>
    <property type="match status" value="1"/>
</dbReference>
<keyword evidence="1" id="KW-0227">DNA damage</keyword>
<dbReference type="GeneID" id="104749400"/>
<sequence length="584" mass="65657">MRSNGSSLSTIVNMPKPDQSVMDNNENRLLIDERNYSRDEQRENLDKWLRMSTEEQQSVYLEIIEAVNCNKGGMFFVHGFGGTGKTFLWSILGADIRSRGDIVLNVASSGIAALLMEGGRTAHSRFGIPIHVDEFTICSIDGKSHVAESMRDIMKCDRIFGGKVFVLGGDFRQILPVVPEAGRVGTVLASINSSLLWDSCKVLRLTQNMRLRKAKNSQDADALSTFSKWLLDIGDGKINEPNNGEVEIEIPEDLLIVACDNPIEAIVKQIYGPSFATRTDAKFFCERAILSPRNDDVDKINQYMLSQLPGEERQYLSSDSIETSDTSAYDDMIYTQEFLNSIHVSGLPNHVLTLKKGAPIMLLRNIDPKGGLCNGTRLIVTQMANHVIEARIVTGKRNVNDKVLIPRMFVSPPDAKFPFRMRRRQFPVALAFAITINKSQGQTLEHVGLYLPKPGDTIEAPYLNDTLANLPKYIYDDVCVCIMDVEDRRRPGSIIDINEVVLTLFNGRCDTVKCRLKDNYATEFRTIWQSSGCHLIYKSEPVFCVMRFMRVGEYEGSPCLENTLNSSKIFIKPEYEGLEHHQAM</sequence>
<keyword evidence="1" id="KW-0547">Nucleotide-binding</keyword>
<organism evidence="4 5">
    <name type="scientific">Camelina sativa</name>
    <name type="common">False flax</name>
    <name type="synonym">Myagrum sativum</name>
    <dbReference type="NCBI Taxonomy" id="90675"/>
    <lineage>
        <taxon>Eukaryota</taxon>
        <taxon>Viridiplantae</taxon>
        <taxon>Streptophyta</taxon>
        <taxon>Embryophyta</taxon>
        <taxon>Tracheophyta</taxon>
        <taxon>Spermatophyta</taxon>
        <taxon>Magnoliopsida</taxon>
        <taxon>eudicotyledons</taxon>
        <taxon>Gunneridae</taxon>
        <taxon>Pentapetalae</taxon>
        <taxon>rosids</taxon>
        <taxon>malvids</taxon>
        <taxon>Brassicales</taxon>
        <taxon>Brassicaceae</taxon>
        <taxon>Camelineae</taxon>
        <taxon>Camelina</taxon>
    </lineage>
</organism>
<reference evidence="4" key="1">
    <citation type="journal article" date="2014" name="Nat. Commun.">
        <title>The emerging biofuel crop Camelina sativa retains a highly undifferentiated hexaploid genome structure.</title>
        <authorList>
            <person name="Kagale S."/>
            <person name="Koh C."/>
            <person name="Nixon J."/>
            <person name="Bollina V."/>
            <person name="Clarke W.E."/>
            <person name="Tuteja R."/>
            <person name="Spillane C."/>
            <person name="Robinson S.J."/>
            <person name="Links M.G."/>
            <person name="Clarke C."/>
            <person name="Higgins E.E."/>
            <person name="Huebert T."/>
            <person name="Sharpe A.G."/>
            <person name="Parkin I.A."/>
        </authorList>
    </citation>
    <scope>NUCLEOTIDE SEQUENCE [LARGE SCALE GENOMIC DNA]</scope>
    <source>
        <strain evidence="4">cv. DH55</strain>
    </source>
</reference>
<dbReference type="Proteomes" id="UP000694864">
    <property type="component" value="Chromosome 2"/>
</dbReference>
<dbReference type="InterPro" id="IPR012340">
    <property type="entry name" value="NA-bd_OB-fold"/>
</dbReference>
<feature type="domain" description="DNA helicase Pif1-like 2B" evidence="3">
    <location>
        <begin position="337"/>
        <end position="383"/>
    </location>
</feature>
<dbReference type="RefSeq" id="XP_010469328.1">
    <property type="nucleotide sequence ID" value="XM_010471026.1"/>
</dbReference>
<comment type="catalytic activity">
    <reaction evidence="1">
        <text>ATP + H2O = ADP + phosphate + H(+)</text>
        <dbReference type="Rhea" id="RHEA:13065"/>
        <dbReference type="ChEBI" id="CHEBI:15377"/>
        <dbReference type="ChEBI" id="CHEBI:15378"/>
        <dbReference type="ChEBI" id="CHEBI:30616"/>
        <dbReference type="ChEBI" id="CHEBI:43474"/>
        <dbReference type="ChEBI" id="CHEBI:456216"/>
        <dbReference type="EC" id="5.6.2.3"/>
    </reaction>
</comment>
<keyword evidence="1" id="KW-0233">DNA recombination</keyword>
<dbReference type="PANTHER" id="PTHR10492:SF101">
    <property type="entry name" value="ATP-DEPENDENT DNA HELICASE"/>
    <property type="match status" value="1"/>
</dbReference>
<dbReference type="PANTHER" id="PTHR10492">
    <property type="match status" value="1"/>
</dbReference>
<evidence type="ECO:0000259" key="3">
    <source>
        <dbReference type="Pfam" id="PF21530"/>
    </source>
</evidence>
<comment type="similarity">
    <text evidence="1">Belongs to the helicase family.</text>
</comment>
<keyword evidence="1" id="KW-0067">ATP-binding</keyword>
<accession>A0ABM0WD12</accession>
<protein>
    <recommendedName>
        <fullName evidence="1">ATP-dependent DNA helicase</fullName>
        <ecNumber evidence="1">5.6.2.3</ecNumber>
    </recommendedName>
</protein>
<dbReference type="InterPro" id="IPR027417">
    <property type="entry name" value="P-loop_NTPase"/>
</dbReference>
<dbReference type="Gene3D" id="2.40.50.140">
    <property type="entry name" value="Nucleic acid-binding proteins"/>
    <property type="match status" value="1"/>
</dbReference>
<keyword evidence="4" id="KW-1185">Reference proteome</keyword>
<evidence type="ECO:0000313" key="5">
    <source>
        <dbReference type="RefSeq" id="XP_010469328.1"/>
    </source>
</evidence>
<reference evidence="5" key="2">
    <citation type="submission" date="2025-08" db="UniProtKB">
        <authorList>
            <consortium name="RefSeq"/>
        </authorList>
    </citation>
    <scope>IDENTIFICATION</scope>
    <source>
        <tissue evidence="5">Leaf</tissue>
    </source>
</reference>
<keyword evidence="1" id="KW-0234">DNA repair</keyword>
<proteinExistence type="inferred from homology"/>
<dbReference type="InterPro" id="IPR010285">
    <property type="entry name" value="DNA_helicase_pif1-like_DEAD"/>
</dbReference>
<comment type="cofactor">
    <cofactor evidence="1">
        <name>Mg(2+)</name>
        <dbReference type="ChEBI" id="CHEBI:18420"/>
    </cofactor>
</comment>
<dbReference type="Gene3D" id="3.40.50.300">
    <property type="entry name" value="P-loop containing nucleotide triphosphate hydrolases"/>
    <property type="match status" value="1"/>
</dbReference>
<keyword evidence="1" id="KW-0347">Helicase</keyword>
<dbReference type="Pfam" id="PF21530">
    <property type="entry name" value="Pif1_2B_dom"/>
    <property type="match status" value="1"/>
</dbReference>
<dbReference type="Pfam" id="PF05970">
    <property type="entry name" value="PIF1"/>
    <property type="match status" value="1"/>
</dbReference>
<evidence type="ECO:0000313" key="4">
    <source>
        <dbReference type="Proteomes" id="UP000694864"/>
    </source>
</evidence>
<gene>
    <name evidence="5" type="primary">LOC104749400</name>
</gene>
<dbReference type="EC" id="5.6.2.3" evidence="1"/>
<feature type="domain" description="DNA helicase Pif1-like DEAD-box helicase" evidence="2">
    <location>
        <begin position="53"/>
        <end position="150"/>
    </location>
</feature>
<dbReference type="InterPro" id="IPR049163">
    <property type="entry name" value="Pif1-like_2B_dom"/>
</dbReference>
<name>A0ABM0WD12_CAMSA</name>